<dbReference type="Gene3D" id="3.30.930.10">
    <property type="entry name" value="Bira Bifunctional Protein, Domain 2"/>
    <property type="match status" value="1"/>
</dbReference>
<evidence type="ECO:0000313" key="13">
    <source>
        <dbReference type="Proteomes" id="UP000050331"/>
    </source>
</evidence>
<dbReference type="PANTHER" id="PTHR43707">
    <property type="entry name" value="HISTIDYL-TRNA SYNTHETASE"/>
    <property type="match status" value="1"/>
</dbReference>
<comment type="subcellular location">
    <subcellularLocation>
        <location evidence="1 9">Cytoplasm</location>
    </subcellularLocation>
</comment>
<dbReference type="Proteomes" id="UP000050331">
    <property type="component" value="Chromosome"/>
</dbReference>
<dbReference type="RefSeq" id="WP_068445760.1">
    <property type="nucleotide sequence ID" value="NZ_CP013862.1"/>
</dbReference>
<evidence type="ECO:0000256" key="1">
    <source>
        <dbReference type="ARBA" id="ARBA00004496"/>
    </source>
</evidence>
<dbReference type="AlphaFoldDB" id="A0A0U4E788"/>
<dbReference type="InterPro" id="IPR004516">
    <property type="entry name" value="HisRS/HisZ"/>
</dbReference>
<dbReference type="PIRSF" id="PIRSF001549">
    <property type="entry name" value="His-tRNA_synth"/>
    <property type="match status" value="1"/>
</dbReference>
<comment type="miscellaneous">
    <text evidence="9">This function is generally fulfilled by the C-terminal part of HisG, which is missing in some bacteria such as this one.</text>
</comment>
<evidence type="ECO:0000256" key="7">
    <source>
        <dbReference type="ARBA" id="ARBA00023102"/>
    </source>
</evidence>
<dbReference type="KEGG" id="lao:AOX59_11740"/>
<organism evidence="12 13">
    <name type="scientific">Lentibacillus amyloliquefaciens</name>
    <dbReference type="NCBI Taxonomy" id="1472767"/>
    <lineage>
        <taxon>Bacteria</taxon>
        <taxon>Bacillati</taxon>
        <taxon>Bacillota</taxon>
        <taxon>Bacilli</taxon>
        <taxon>Bacillales</taxon>
        <taxon>Bacillaceae</taxon>
        <taxon>Lentibacillus</taxon>
    </lineage>
</organism>
<comment type="function">
    <text evidence="8 9">Required for the first step of histidine biosynthesis. May allow the feedback regulation of ATP phosphoribosyltransferase activity by histidine.</text>
</comment>
<dbReference type="CDD" id="cd00773">
    <property type="entry name" value="HisRS-like_core"/>
    <property type="match status" value="1"/>
</dbReference>
<keyword evidence="13" id="KW-1185">Reference proteome</keyword>
<evidence type="ECO:0000259" key="11">
    <source>
        <dbReference type="Pfam" id="PF13393"/>
    </source>
</evidence>
<dbReference type="GO" id="GO:0004821">
    <property type="term" value="F:histidine-tRNA ligase activity"/>
    <property type="evidence" value="ECO:0007669"/>
    <property type="project" value="TreeGrafter"/>
</dbReference>
<dbReference type="HAMAP" id="MF_00125">
    <property type="entry name" value="HisZ"/>
    <property type="match status" value="1"/>
</dbReference>
<dbReference type="InterPro" id="IPR041715">
    <property type="entry name" value="HisRS-like_core"/>
</dbReference>
<evidence type="ECO:0000313" key="12">
    <source>
        <dbReference type="EMBL" id="ALX49196.1"/>
    </source>
</evidence>
<dbReference type="GO" id="GO:0005737">
    <property type="term" value="C:cytoplasm"/>
    <property type="evidence" value="ECO:0007669"/>
    <property type="project" value="UniProtKB-SubCell"/>
</dbReference>
<keyword evidence="5 9" id="KW-0963">Cytoplasm</keyword>
<feature type="binding site" evidence="10">
    <location>
        <position position="105"/>
    </location>
    <ligand>
        <name>L-histidine</name>
        <dbReference type="ChEBI" id="CHEBI:57595"/>
    </ligand>
</feature>
<evidence type="ECO:0000256" key="8">
    <source>
        <dbReference type="ARBA" id="ARBA00025246"/>
    </source>
</evidence>
<feature type="binding site" evidence="10">
    <location>
        <position position="122"/>
    </location>
    <ligand>
        <name>L-histidine</name>
        <dbReference type="ChEBI" id="CHEBI:57595"/>
    </ligand>
</feature>
<dbReference type="Pfam" id="PF13393">
    <property type="entry name" value="tRNA-synt_His"/>
    <property type="match status" value="1"/>
</dbReference>
<sequence length="428" mass="48412">MQPLMSGIEGNFSPNDYQVKNSLITTIKNRFRTYGYQETGTRTFQDYDVYSSVIGTVHKQNMIKTIDSSGDVLVLRPDVTIPITRKMAAEEEIPHRLFYVEEIFRQIGGDSQNKEFTQAGVECFGENSSDNDAEMIALAVHILQDLQFKRFKIEIGHAGFFKDLINELSLSELESEKLQELIQSKNMSEIGPYLESLHANETIANAIKAIPMLYGSPKNVIEKAESIIINENMQARIDNLKQVYDILQAYGIENYAVFDLGLINHMNYYSGIIFQGYITGYSKPVLMGGRYNHLAEQFGRNTPAIGFGCIVDDIFEAKKLAGQLPETASSADLTIRYDRDSINDALFTANLLRESDYRVITENSENISSTTDSNPFIAHFKKEGSVLSNQQQDWEFQTADELKILLQKRNEGKLSGKNYVSTRKRTDS</sequence>
<comment type="pathway">
    <text evidence="2 9">Amino-acid biosynthesis; L-histidine biosynthesis; L-histidine from 5-phospho-alpha-D-ribose 1-diphosphate: step 1/9.</text>
</comment>
<dbReference type="InterPro" id="IPR004517">
    <property type="entry name" value="HisZ"/>
</dbReference>
<feature type="binding site" evidence="10">
    <location>
        <begin position="78"/>
        <end position="80"/>
    </location>
    <ligand>
        <name>L-histidine</name>
        <dbReference type="ChEBI" id="CHEBI:57595"/>
    </ligand>
</feature>
<dbReference type="GO" id="GO:0000105">
    <property type="term" value="P:L-histidine biosynthetic process"/>
    <property type="evidence" value="ECO:0007669"/>
    <property type="project" value="UniProtKB-UniRule"/>
</dbReference>
<evidence type="ECO:0000256" key="5">
    <source>
        <dbReference type="ARBA" id="ARBA00022490"/>
    </source>
</evidence>
<gene>
    <name evidence="9" type="primary">hisZ</name>
    <name evidence="12" type="ORF">AOX59_11740</name>
</gene>
<dbReference type="PANTHER" id="PTHR43707:SF6">
    <property type="entry name" value="ATP PHOSPHORIBOSYLTRANSFERASE REGULATORY SUBUNIT"/>
    <property type="match status" value="1"/>
</dbReference>
<keyword evidence="6 9" id="KW-0028">Amino-acid biosynthesis</keyword>
<proteinExistence type="inferred from homology"/>
<dbReference type="OrthoDB" id="9800814at2"/>
<dbReference type="STRING" id="1472767.AOX59_11740"/>
<dbReference type="SUPFAM" id="SSF55681">
    <property type="entry name" value="Class II aaRS and biotin synthetases"/>
    <property type="match status" value="1"/>
</dbReference>
<evidence type="ECO:0000256" key="10">
    <source>
        <dbReference type="PIRSR" id="PIRSR001549-1"/>
    </source>
</evidence>
<evidence type="ECO:0000256" key="4">
    <source>
        <dbReference type="ARBA" id="ARBA00020397"/>
    </source>
</evidence>
<dbReference type="GO" id="GO:0140096">
    <property type="term" value="F:catalytic activity, acting on a protein"/>
    <property type="evidence" value="ECO:0007669"/>
    <property type="project" value="UniProtKB-ARBA"/>
</dbReference>
<evidence type="ECO:0000256" key="9">
    <source>
        <dbReference type="HAMAP-Rule" id="MF_00125"/>
    </source>
</evidence>
<comment type="similarity">
    <text evidence="3 9">Belongs to the class-II aminoacyl-tRNA synthetase family. HisZ subfamily.</text>
</comment>
<dbReference type="UniPathway" id="UPA00031">
    <property type="reaction ID" value="UER00006"/>
</dbReference>
<name>A0A0U4E788_9BACI</name>
<dbReference type="InterPro" id="IPR045864">
    <property type="entry name" value="aa-tRNA-synth_II/BPL/LPL"/>
</dbReference>
<dbReference type="GO" id="GO:0016740">
    <property type="term" value="F:transferase activity"/>
    <property type="evidence" value="ECO:0007669"/>
    <property type="project" value="UniProtKB-ARBA"/>
</dbReference>
<protein>
    <recommendedName>
        <fullName evidence="4 9">ATP phosphoribosyltransferase regulatory subunit</fullName>
    </recommendedName>
</protein>
<dbReference type="EMBL" id="CP013862">
    <property type="protein sequence ID" value="ALX49196.1"/>
    <property type="molecule type" value="Genomic_DNA"/>
</dbReference>
<reference evidence="12 13" key="1">
    <citation type="submission" date="2016-01" db="EMBL/GenBank/DDBJ databases">
        <title>Complete genome sequence of strain Lentibacillus amyloliquefaciens LAM0015T isolated from saline sediment.</title>
        <authorList>
            <person name="Wang J.-L."/>
            <person name="He M.-X."/>
        </authorList>
    </citation>
    <scope>NUCLEOTIDE SEQUENCE [LARGE SCALE GENOMIC DNA]</scope>
    <source>
        <strain evidence="12 13">LAM0015</strain>
    </source>
</reference>
<keyword evidence="7 9" id="KW-0368">Histidine biosynthesis</keyword>
<accession>A0A0U4E788</accession>
<feature type="binding site" evidence="10">
    <location>
        <position position="118"/>
    </location>
    <ligand>
        <name>L-histidine</name>
        <dbReference type="ChEBI" id="CHEBI:57595"/>
    </ligand>
</feature>
<feature type="domain" description="Class II Histidinyl-tRNA synthetase (HisRS)-like catalytic core" evidence="11">
    <location>
        <begin position="13"/>
        <end position="312"/>
    </location>
</feature>
<feature type="binding site" evidence="10">
    <location>
        <begin position="268"/>
        <end position="269"/>
    </location>
    <ligand>
        <name>L-histidine</name>
        <dbReference type="ChEBI" id="CHEBI:57595"/>
    </ligand>
</feature>
<comment type="subunit">
    <text evidence="9">Heteromultimer composed of HisG and HisZ subunits.</text>
</comment>
<evidence type="ECO:0000256" key="2">
    <source>
        <dbReference type="ARBA" id="ARBA00004667"/>
    </source>
</evidence>
<dbReference type="GO" id="GO:0006427">
    <property type="term" value="P:histidyl-tRNA aminoacylation"/>
    <property type="evidence" value="ECO:0007669"/>
    <property type="project" value="TreeGrafter"/>
</dbReference>
<dbReference type="NCBIfam" id="TIGR00443">
    <property type="entry name" value="hisZ_biosyn_reg"/>
    <property type="match status" value="1"/>
</dbReference>
<evidence type="ECO:0000256" key="3">
    <source>
        <dbReference type="ARBA" id="ARBA00005539"/>
    </source>
</evidence>
<evidence type="ECO:0000256" key="6">
    <source>
        <dbReference type="ARBA" id="ARBA00022605"/>
    </source>
</evidence>